<feature type="region of interest" description="Disordered" evidence="1">
    <location>
        <begin position="1"/>
        <end position="23"/>
    </location>
</feature>
<evidence type="ECO:0000313" key="2">
    <source>
        <dbReference type="EMBL" id="MBL3690020.1"/>
    </source>
</evidence>
<evidence type="ECO:0000256" key="1">
    <source>
        <dbReference type="SAM" id="MobiDB-lite"/>
    </source>
</evidence>
<feature type="compositionally biased region" description="Basic residues" evidence="1">
    <location>
        <begin position="1"/>
        <end position="19"/>
    </location>
</feature>
<name>A0ABS1SQZ6_9MICO</name>
<evidence type="ECO:0000313" key="3">
    <source>
        <dbReference type="Proteomes" id="UP001646141"/>
    </source>
</evidence>
<accession>A0ABS1SQZ6</accession>
<sequence>MRSCPRHHRGRPKTFRSRSSHGSQLLIRTRRNERVNSIPASEALVPSDTTSLAPCVVLCDLDGTLLDTERTWLETVCAVVADLGGIASAELISRLEGATVAQAGELIRAELRSPLSERTIGELLEEASLTALEGTIEWCPGAEEMLAGLRAAGIPMALVTSSSRRWLETAARHVDLSAFSYFVTADDVPATKPDPAPYRIAASLLGRESAECVVFEDSEVGLRAALAAGCTAVLVRAEDTSWAEHADAVVPDLRGATPVWVRALAARRPARR</sequence>
<dbReference type="InterPro" id="IPR041492">
    <property type="entry name" value="HAD_2"/>
</dbReference>
<dbReference type="InterPro" id="IPR036412">
    <property type="entry name" value="HAD-like_sf"/>
</dbReference>
<dbReference type="PRINTS" id="PR00413">
    <property type="entry name" value="HADHALOGNASE"/>
</dbReference>
<proteinExistence type="predicted"/>
<dbReference type="NCBIfam" id="TIGR01549">
    <property type="entry name" value="HAD-SF-IA-v1"/>
    <property type="match status" value="1"/>
</dbReference>
<dbReference type="InterPro" id="IPR023214">
    <property type="entry name" value="HAD_sf"/>
</dbReference>
<gene>
    <name evidence="2" type="ORF">D3226_08610</name>
</gene>
<dbReference type="SUPFAM" id="SSF56784">
    <property type="entry name" value="HAD-like"/>
    <property type="match status" value="1"/>
</dbReference>
<dbReference type="Gene3D" id="3.40.50.1000">
    <property type="entry name" value="HAD superfamily/HAD-like"/>
    <property type="match status" value="1"/>
</dbReference>
<dbReference type="EMBL" id="QYAD01000002">
    <property type="protein sequence ID" value="MBL3690020.1"/>
    <property type="molecule type" value="Genomic_DNA"/>
</dbReference>
<dbReference type="InterPro" id="IPR023198">
    <property type="entry name" value="PGP-like_dom2"/>
</dbReference>
<comment type="caution">
    <text evidence="2">The sequence shown here is derived from an EMBL/GenBank/DDBJ whole genome shotgun (WGS) entry which is preliminary data.</text>
</comment>
<dbReference type="SFLD" id="SFLDG01129">
    <property type="entry name" value="C1.5:_HAD__Beta-PGM__Phosphata"/>
    <property type="match status" value="1"/>
</dbReference>
<dbReference type="NCBIfam" id="TIGR01509">
    <property type="entry name" value="HAD-SF-IA-v3"/>
    <property type="match status" value="1"/>
</dbReference>
<dbReference type="InterPro" id="IPR006439">
    <property type="entry name" value="HAD-SF_hydro_IA"/>
</dbReference>
<dbReference type="CDD" id="cd07505">
    <property type="entry name" value="HAD_BPGM-like"/>
    <property type="match status" value="1"/>
</dbReference>
<organism evidence="2 3">
    <name type="scientific">Leucobacter chromiireducens subsp. chromiireducens</name>
    <dbReference type="NCBI Taxonomy" id="660067"/>
    <lineage>
        <taxon>Bacteria</taxon>
        <taxon>Bacillati</taxon>
        <taxon>Actinomycetota</taxon>
        <taxon>Actinomycetes</taxon>
        <taxon>Micrococcales</taxon>
        <taxon>Microbacteriaceae</taxon>
        <taxon>Leucobacter</taxon>
    </lineage>
</organism>
<reference evidence="2 3" key="1">
    <citation type="submission" date="2018-09" db="EMBL/GenBank/DDBJ databases">
        <title>Comparative genomics of Leucobacter spp.</title>
        <authorList>
            <person name="Reis A.C."/>
            <person name="Kolvenbach B.A."/>
            <person name="Corvini P.F.X."/>
            <person name="Nunes O.C."/>
        </authorList>
    </citation>
    <scope>NUCLEOTIDE SEQUENCE [LARGE SCALE GENOMIC DNA]</scope>
    <source>
        <strain evidence="2 3">L-1</strain>
    </source>
</reference>
<dbReference type="PANTHER" id="PTHR18901">
    <property type="entry name" value="2-DEOXYGLUCOSE-6-PHOSPHATE PHOSPHATASE 2"/>
    <property type="match status" value="1"/>
</dbReference>
<dbReference type="Pfam" id="PF13419">
    <property type="entry name" value="HAD_2"/>
    <property type="match status" value="1"/>
</dbReference>
<protein>
    <submittedName>
        <fullName evidence="2">HAD family phosphatase</fullName>
    </submittedName>
</protein>
<keyword evidence="3" id="KW-1185">Reference proteome</keyword>
<dbReference type="PANTHER" id="PTHR18901:SF38">
    <property type="entry name" value="PSEUDOURIDINE-5'-PHOSPHATASE"/>
    <property type="match status" value="1"/>
</dbReference>
<dbReference type="Gene3D" id="1.10.150.240">
    <property type="entry name" value="Putative phosphatase, domain 2"/>
    <property type="match status" value="1"/>
</dbReference>
<dbReference type="SFLD" id="SFLDS00003">
    <property type="entry name" value="Haloacid_Dehalogenase"/>
    <property type="match status" value="1"/>
</dbReference>
<dbReference type="Proteomes" id="UP001646141">
    <property type="component" value="Unassembled WGS sequence"/>
</dbReference>